<evidence type="ECO:0000313" key="2">
    <source>
        <dbReference type="EMBL" id="KIK74377.1"/>
    </source>
</evidence>
<feature type="region of interest" description="Disordered" evidence="1">
    <location>
        <begin position="138"/>
        <end position="157"/>
    </location>
</feature>
<feature type="compositionally biased region" description="Polar residues" evidence="1">
    <location>
        <begin position="350"/>
        <end position="360"/>
    </location>
</feature>
<gene>
    <name evidence="2" type="ORF">PAXRUDRAFT_19941</name>
</gene>
<feature type="region of interest" description="Disordered" evidence="1">
    <location>
        <begin position="340"/>
        <end position="367"/>
    </location>
</feature>
<dbReference type="InParanoid" id="A0A0D0BSG0"/>
<dbReference type="EMBL" id="KN828921">
    <property type="protein sequence ID" value="KIK74377.1"/>
    <property type="molecule type" value="Genomic_DNA"/>
</dbReference>
<protein>
    <submittedName>
        <fullName evidence="2">Uncharacterized protein</fullName>
    </submittedName>
</protein>
<accession>A0A0D0BSG0</accession>
<reference evidence="3" key="2">
    <citation type="submission" date="2015-01" db="EMBL/GenBank/DDBJ databases">
        <title>Evolutionary Origins and Diversification of the Mycorrhizal Mutualists.</title>
        <authorList>
            <consortium name="DOE Joint Genome Institute"/>
            <consortium name="Mycorrhizal Genomics Consortium"/>
            <person name="Kohler A."/>
            <person name="Kuo A."/>
            <person name="Nagy L.G."/>
            <person name="Floudas D."/>
            <person name="Copeland A."/>
            <person name="Barry K.W."/>
            <person name="Cichocki N."/>
            <person name="Veneault-Fourrey C."/>
            <person name="LaButti K."/>
            <person name="Lindquist E.A."/>
            <person name="Lipzen A."/>
            <person name="Lundell T."/>
            <person name="Morin E."/>
            <person name="Murat C."/>
            <person name="Riley R."/>
            <person name="Ohm R."/>
            <person name="Sun H."/>
            <person name="Tunlid A."/>
            <person name="Henrissat B."/>
            <person name="Grigoriev I.V."/>
            <person name="Hibbett D.S."/>
            <person name="Martin F."/>
        </authorList>
    </citation>
    <scope>NUCLEOTIDE SEQUENCE [LARGE SCALE GENOMIC DNA]</scope>
    <source>
        <strain evidence="3">Ve08.2h10</strain>
    </source>
</reference>
<reference evidence="2 3" key="1">
    <citation type="submission" date="2014-04" db="EMBL/GenBank/DDBJ databases">
        <authorList>
            <consortium name="DOE Joint Genome Institute"/>
            <person name="Kuo A."/>
            <person name="Kohler A."/>
            <person name="Jargeat P."/>
            <person name="Nagy L.G."/>
            <person name="Floudas D."/>
            <person name="Copeland A."/>
            <person name="Barry K.W."/>
            <person name="Cichocki N."/>
            <person name="Veneault-Fourrey C."/>
            <person name="LaButti K."/>
            <person name="Lindquist E.A."/>
            <person name="Lipzen A."/>
            <person name="Lundell T."/>
            <person name="Morin E."/>
            <person name="Murat C."/>
            <person name="Sun H."/>
            <person name="Tunlid A."/>
            <person name="Henrissat B."/>
            <person name="Grigoriev I.V."/>
            <person name="Hibbett D.S."/>
            <person name="Martin F."/>
            <person name="Nordberg H.P."/>
            <person name="Cantor M.N."/>
            <person name="Hua S.X."/>
        </authorList>
    </citation>
    <scope>NUCLEOTIDE SEQUENCE [LARGE SCALE GENOMIC DNA]</scope>
    <source>
        <strain evidence="2 3">Ve08.2h10</strain>
    </source>
</reference>
<proteinExistence type="predicted"/>
<evidence type="ECO:0000313" key="3">
    <source>
        <dbReference type="Proteomes" id="UP000054538"/>
    </source>
</evidence>
<dbReference type="Proteomes" id="UP000054538">
    <property type="component" value="Unassembled WGS sequence"/>
</dbReference>
<dbReference type="AlphaFoldDB" id="A0A0D0BSG0"/>
<organism evidence="2 3">
    <name type="scientific">Paxillus rubicundulus Ve08.2h10</name>
    <dbReference type="NCBI Taxonomy" id="930991"/>
    <lineage>
        <taxon>Eukaryota</taxon>
        <taxon>Fungi</taxon>
        <taxon>Dikarya</taxon>
        <taxon>Basidiomycota</taxon>
        <taxon>Agaricomycotina</taxon>
        <taxon>Agaricomycetes</taxon>
        <taxon>Agaricomycetidae</taxon>
        <taxon>Boletales</taxon>
        <taxon>Paxilineae</taxon>
        <taxon>Paxillaceae</taxon>
        <taxon>Paxillus</taxon>
    </lineage>
</organism>
<name>A0A0D0BSG0_9AGAM</name>
<keyword evidence="3" id="KW-1185">Reference proteome</keyword>
<sequence>MSRSEHVDHINHDMWQGDTVVRNCNLESAWLDGRAAALSILSASPLWEEEYDFNTIFSIEVVDMLCPFGGGKYPSINHEDDGEDRSMIMLLESEVPPQVPAQTSDDDITAEEEPMLTFEDQLESELANSIIDEDLPTPLSLINPESSTDSSPPPPPSGKGICPLDYLLYKGKWVHKASICRLILNKDFSAKSHDRLFELKFSWIWTGAYLKTASTVPGLKVTTQKVVEVSTTGSLMELINPDVVSASTHLGDDKRKEINKPLLPHAKQTDWQPAIWRYNMEQHFNFAHPEYPHPGKLHGLPLPSNIIPSIIVDSREEAKFSVPFCPQFTHIQIVGEHDEAEPAHKKRRTTNANGITQAGSSKHLCTM</sequence>
<evidence type="ECO:0000256" key="1">
    <source>
        <dbReference type="SAM" id="MobiDB-lite"/>
    </source>
</evidence>
<dbReference type="OrthoDB" id="2691851at2759"/>
<dbReference type="HOGENOM" id="CLU_754593_0_0_1"/>